<proteinExistence type="predicted"/>
<evidence type="ECO:0000256" key="2">
    <source>
        <dbReference type="ARBA" id="ARBA00022927"/>
    </source>
</evidence>
<gene>
    <name evidence="4" type="ORF">LAFE_0D05270G</name>
</gene>
<dbReference type="GO" id="GO:0015031">
    <property type="term" value="P:protein transport"/>
    <property type="evidence" value="ECO:0007669"/>
    <property type="project" value="UniProtKB-KW"/>
</dbReference>
<dbReference type="EMBL" id="LT598492">
    <property type="protein sequence ID" value="SCW01109.1"/>
    <property type="molecule type" value="Genomic_DNA"/>
</dbReference>
<evidence type="ECO:0000256" key="1">
    <source>
        <dbReference type="ARBA" id="ARBA00022786"/>
    </source>
</evidence>
<dbReference type="Pfam" id="PF03987">
    <property type="entry name" value="Autophagy_act_C"/>
    <property type="match status" value="1"/>
</dbReference>
<name>A0A1G4MB76_LACFM</name>
<accession>A0A1G4MB76</accession>
<keyword evidence="2" id="KW-0813">Transport</keyword>
<evidence type="ECO:0000313" key="4">
    <source>
        <dbReference type="EMBL" id="SCW01109.1"/>
    </source>
</evidence>
<evidence type="ECO:0000256" key="3">
    <source>
        <dbReference type="ARBA" id="ARBA00023006"/>
    </source>
</evidence>
<sequence>MLSYEEYKTQLLQDIFPLLQRWHLSKHVVFNADAHTVRVKAQNPLIANCDIELQIEYSHLYHEPLLIFRFWNTTLIDGVEQSQIWLPDDLPSVLNMKGFNTGLDHVDKESKTIWFSAHCCDTSKVVGSDTSSYLSRWCSVYFTLFDCSFANVYMPKVKS</sequence>
<dbReference type="GO" id="GO:0006914">
    <property type="term" value="P:autophagy"/>
    <property type="evidence" value="ECO:0007669"/>
    <property type="project" value="UniProtKB-KW"/>
</dbReference>
<keyword evidence="2" id="KW-0653">Protein transport</keyword>
<reference evidence="4 5" key="1">
    <citation type="submission" date="2016-03" db="EMBL/GenBank/DDBJ databases">
        <authorList>
            <person name="Devillers H."/>
        </authorList>
    </citation>
    <scope>NUCLEOTIDE SEQUENCE [LARGE SCALE GENOMIC DNA]</scope>
    <source>
        <strain evidence="4">CBS 6772</strain>
    </source>
</reference>
<organism evidence="4 5">
    <name type="scientific">Lachancea fermentati</name>
    <name type="common">Zygosaccharomyces fermentati</name>
    <dbReference type="NCBI Taxonomy" id="4955"/>
    <lineage>
        <taxon>Eukaryota</taxon>
        <taxon>Fungi</taxon>
        <taxon>Dikarya</taxon>
        <taxon>Ascomycota</taxon>
        <taxon>Saccharomycotina</taxon>
        <taxon>Saccharomycetes</taxon>
        <taxon>Saccharomycetales</taxon>
        <taxon>Saccharomycetaceae</taxon>
        <taxon>Lachancea</taxon>
    </lineage>
</organism>
<dbReference type="Gene3D" id="3.30.1460.50">
    <property type="match status" value="1"/>
</dbReference>
<dbReference type="Proteomes" id="UP000190831">
    <property type="component" value="Chromosome D"/>
</dbReference>
<keyword evidence="3" id="KW-0072">Autophagy</keyword>
<dbReference type="AlphaFoldDB" id="A0A1G4MB76"/>
<dbReference type="OMA" id="CDTDANV"/>
<dbReference type="InterPro" id="IPR007135">
    <property type="entry name" value="Atg3/Atg10"/>
</dbReference>
<evidence type="ECO:0000313" key="5">
    <source>
        <dbReference type="Proteomes" id="UP000190831"/>
    </source>
</evidence>
<protein>
    <submittedName>
        <fullName evidence="4">LAFE_0D05270g1_1</fullName>
    </submittedName>
</protein>
<dbReference type="OrthoDB" id="4031501at2759"/>
<keyword evidence="1" id="KW-0833">Ubl conjugation pathway</keyword>
<dbReference type="GO" id="GO:0019787">
    <property type="term" value="F:ubiquitin-like protein transferase activity"/>
    <property type="evidence" value="ECO:0007669"/>
    <property type="project" value="InterPro"/>
</dbReference>
<keyword evidence="5" id="KW-1185">Reference proteome</keyword>